<evidence type="ECO:0000259" key="4">
    <source>
        <dbReference type="Pfam" id="PF10350"/>
    </source>
</evidence>
<dbReference type="Proteomes" id="UP000472727">
    <property type="component" value="Unassembled WGS sequence"/>
</dbReference>
<evidence type="ECO:0000256" key="3">
    <source>
        <dbReference type="SAM" id="MobiDB-lite"/>
    </source>
</evidence>
<dbReference type="GO" id="GO:0030488">
    <property type="term" value="P:tRNA methylation"/>
    <property type="evidence" value="ECO:0007669"/>
    <property type="project" value="TreeGrafter"/>
</dbReference>
<gene>
    <name evidence="7" type="ORF">TWF106_011672</name>
</gene>
<dbReference type="GO" id="GO:0005829">
    <property type="term" value="C:cytosol"/>
    <property type="evidence" value="ECO:0007669"/>
    <property type="project" value="TreeGrafter"/>
</dbReference>
<dbReference type="InterPro" id="IPR051954">
    <property type="entry name" value="tRNA_methyltransferase_THADA"/>
</dbReference>
<dbReference type="PANTHER" id="PTHR14387">
    <property type="entry name" value="THADA/DEATH RECEPTOR INTERACTING PROTEIN"/>
    <property type="match status" value="1"/>
</dbReference>
<feature type="region of interest" description="Disordered" evidence="3">
    <location>
        <begin position="704"/>
        <end position="725"/>
    </location>
</feature>
<name>A0A7C8UFS9_ORBOL</name>
<reference evidence="7 8" key="1">
    <citation type="submission" date="2019-06" db="EMBL/GenBank/DDBJ databases">
        <authorList>
            <person name="Palmer J.M."/>
        </authorList>
    </citation>
    <scope>NUCLEOTIDE SEQUENCE [LARGE SCALE GENOMIC DNA]</scope>
    <source>
        <strain evidence="7 8">TWF106</strain>
    </source>
</reference>
<evidence type="ECO:0000259" key="5">
    <source>
        <dbReference type="Pfam" id="PF25150"/>
    </source>
</evidence>
<dbReference type="Gene3D" id="1.25.10.10">
    <property type="entry name" value="Leucine-rich Repeat Variant"/>
    <property type="match status" value="1"/>
</dbReference>
<evidence type="ECO:0000313" key="7">
    <source>
        <dbReference type="EMBL" id="KAF3207654.1"/>
    </source>
</evidence>
<feature type="compositionally biased region" description="Acidic residues" evidence="3">
    <location>
        <begin position="715"/>
        <end position="724"/>
    </location>
</feature>
<dbReference type="Pfam" id="PF10350">
    <property type="entry name" value="DUF2428"/>
    <property type="match status" value="1"/>
</dbReference>
<protein>
    <submittedName>
        <fullName evidence="7">Uncharacterized protein</fullName>
    </submittedName>
</protein>
<dbReference type="Pfam" id="PF26523">
    <property type="entry name" value="Trm732_C"/>
    <property type="match status" value="1"/>
</dbReference>
<dbReference type="Pfam" id="PF25151">
    <property type="entry name" value="TPR_Trm732_C"/>
    <property type="match status" value="1"/>
</dbReference>
<dbReference type="InterPro" id="IPR011989">
    <property type="entry name" value="ARM-like"/>
</dbReference>
<comment type="caution">
    <text evidence="7">The sequence shown here is derived from an EMBL/GenBank/DDBJ whole genome shotgun (WGS) entry which is preliminary data.</text>
</comment>
<dbReference type="InterPro" id="IPR056842">
    <property type="entry name" value="THADA-like_TPR_C"/>
</dbReference>
<accession>A0A7C8UFS9</accession>
<dbReference type="Pfam" id="PF25150">
    <property type="entry name" value="TPR_Trm732"/>
    <property type="match status" value="1"/>
</dbReference>
<dbReference type="EMBL" id="WIWS01000098">
    <property type="protein sequence ID" value="KAF3207654.1"/>
    <property type="molecule type" value="Genomic_DNA"/>
</dbReference>
<dbReference type="InterPro" id="IPR056843">
    <property type="entry name" value="THADA-like_TPR"/>
</dbReference>
<evidence type="ECO:0000313" key="8">
    <source>
        <dbReference type="Proteomes" id="UP000472727"/>
    </source>
</evidence>
<dbReference type="InterPro" id="IPR016024">
    <property type="entry name" value="ARM-type_fold"/>
</dbReference>
<evidence type="ECO:0000256" key="2">
    <source>
        <dbReference type="ARBA" id="ARBA00022694"/>
    </source>
</evidence>
<evidence type="ECO:0000259" key="6">
    <source>
        <dbReference type="Pfam" id="PF25151"/>
    </source>
</evidence>
<comment type="similarity">
    <text evidence="1">Belongs to the THADA family.</text>
</comment>
<proteinExistence type="inferred from homology"/>
<feature type="domain" description="tRNA (32-2'-O)-methyltransferase regulator THADA-like C-terminal TPR repeats region" evidence="6">
    <location>
        <begin position="934"/>
        <end position="1078"/>
    </location>
</feature>
<feature type="domain" description="tRNA (32-2'-O)-methyltransferase regulator THADA-like TPR repeats region" evidence="5">
    <location>
        <begin position="252"/>
        <end position="550"/>
    </location>
</feature>
<dbReference type="SUPFAM" id="SSF48371">
    <property type="entry name" value="ARM repeat"/>
    <property type="match status" value="1"/>
</dbReference>
<sequence length="1616" mass="182618">MASEEAIGFNAAEYEASSSIIPEQRLLALREKLIKLNIKDPSRDSATTYRELEGWVEPLLNTGSSPQIENGHRVCAVDALSIVFNRLGGLSKILSVKPGSSGSSETRKEAKYLPIFRDYFDLATAPVLKSLKDCLTAFVAFGTETWDREERQIFSTSIAEEVFDGIRKGDLRKGDSYLVEFLIKKKWFASKIFFIKNEDEKPSRAINLESIFKAMNNRTLAPGIGRLLSSLLRRLQEELVGETDKESLKAVWISFFKADLARALLSLDGHVALNTELYVVPGVFHDEKEGFALFIQYLIYALRPEALRNSQSSMAIVGCLRTGKENGWLTELQVDEYVKSLGGYDSLLSDQSGLLRSHTLRLMIISSSVALPFTSKYTSIFCDHFDDLFSESDPQVRNEIYAGFRVLLERLVASSYALNKKLRSLEGRPADLGTRSEAVDEVQTMNDLLLQQKAFTSWFLNELLPAQLRPNASYQRVILALKVYSYWLPQIEKDQSNSLPGGDLAADIKKSKKKQNEREHIVLPFDPDTQYPHLLRLLVERIMDPYDDIRSLATGLIKELPQSKEVQWAHVLQRSQRMIEDSGRPGQEDGFSRILEVLYDLSLKDSNISREVWEAYSSSTSDGTIVDLAFMLLDKEPHIQCQSQANPRSRIDNSVLGALALIFKRKDANLLVLEEEKRKKMFDRVLKLAQDIWTRERDILCNESPEGRGVAASGEDSDDEDEDQLNSQGFLSYSWRVVSEASSLLGAIAAYVPKSTDQILEADNFLQNSGDLLIEQLTSIRHRGSLSSIFPALTAICHQCLASQSTLAQGLPRQWLDKLLGIVSSSGKLITRRSAGLPMAIGAIIISEIQMKKKQNFFIQHAFSSLENTVQTPRDLPMDQKDENGHLELPQVHALNCMRFLFMDSQLSTVVDPYVSSSLHMAFNCFKSEMWAVRNCGIMLYTAIVNRIFPKDGSMQIFKAERFFQRYSGLDTVFLETLSNGFQDLSDHRLIEAVYPALDVISRLSFQGNQESEAFKDLVIRYLECKIWKTREAAAKSILAFTPRENAFESYGEFLLWDFGDFNRDNNVIHGGLCTAREIYEQRISGFGGIMFSYQLSDSETNRIITTDELQSEIEDITKSAARHYFEPSNRVSPVNQAHFIQICGIVFSKNTASLAENIVPFCQRILENARGSPPRGFADSLLRKEIARVMAVSAPSLACSYLSFHDPDYGVSLSEALANTNSNVELHKTLRELKDGVDTVSSDEKQPSTAFSVLQEVLNHHDWEWYRVAAVNLLLLSSEKQAMEPTTLAQLASNGPVEPLKESALTLLGRNITPMLNDDSYRSMIYGSIQTWVQELFNNVRDEIPHSSRMAVLRSIEEAYGVFESCDQQVQQTLLPVWIVLQKLLNDDEEDVRSRAACIVAKLLAIEESEREVETFTPLRAERRLFEHLARIEAFTNIEIQRRLLEDVIDLPLEKISNIKERLITANTPNTLLFKIEKQNLYRDELRCMDYYLELLSKATAKDRAAELVDKLTQYVTIGMQTLWDIAQEYQVETGEGGVSLEEGKLKATDGIMGWTTATEEIFVSGMRVANGFKLLGMWDVKSREVGEIVGNFVEYGERDDVKVNSTWLEAFRSP</sequence>
<organism evidence="7 8">
    <name type="scientific">Orbilia oligospora</name>
    <name type="common">Nematode-trapping fungus</name>
    <name type="synonym">Arthrobotrys oligospora</name>
    <dbReference type="NCBI Taxonomy" id="2813651"/>
    <lineage>
        <taxon>Eukaryota</taxon>
        <taxon>Fungi</taxon>
        <taxon>Dikarya</taxon>
        <taxon>Ascomycota</taxon>
        <taxon>Pezizomycotina</taxon>
        <taxon>Orbiliomycetes</taxon>
        <taxon>Orbiliales</taxon>
        <taxon>Orbiliaceae</taxon>
        <taxon>Orbilia</taxon>
    </lineage>
</organism>
<evidence type="ECO:0000256" key="1">
    <source>
        <dbReference type="ARBA" id="ARBA00010409"/>
    </source>
</evidence>
<feature type="domain" description="DUF2428" evidence="4">
    <location>
        <begin position="681"/>
        <end position="932"/>
    </location>
</feature>
<keyword evidence="2" id="KW-0819">tRNA processing</keyword>
<dbReference type="PANTHER" id="PTHR14387:SF0">
    <property type="entry name" value="DUF2428 DOMAIN-CONTAINING PROTEIN"/>
    <property type="match status" value="1"/>
</dbReference>
<dbReference type="InterPro" id="IPR019442">
    <property type="entry name" value="THADA/TRM732_DUF2428"/>
</dbReference>